<dbReference type="GO" id="GO:0003677">
    <property type="term" value="F:DNA binding"/>
    <property type="evidence" value="ECO:0007669"/>
    <property type="project" value="UniProtKB-KW"/>
</dbReference>
<dbReference type="EMBL" id="RAPE01000001">
    <property type="protein sequence ID" value="RKF16215.1"/>
    <property type="molecule type" value="Genomic_DNA"/>
</dbReference>
<sequence length="234" mass="26348">MAGERKKQCLDDLRMRILTQQIAPGADLDEVSLCDAYGMSRTPMREVLQRLAGDGYVRLERNRGAKVASMDLPVLRMFFQTAPLIYANIARLAASNRRPEQIAPLCATQEAFRAATEAQDAGGAALLNHRFHETLGEMAHNPYLMPALRRMLIDHTRLGQTFYRPTCADEKQRIATACLHHEQMIGAIETQDAERAVDLTLAHWDLSRDRLERYVTPDPLPLDLDTTKDQAHAV</sequence>
<dbReference type="PANTHER" id="PTHR43537:SF53">
    <property type="entry name" value="HTH-TYPE TRANSCRIPTIONAL REPRESSOR NANR"/>
    <property type="match status" value="1"/>
</dbReference>
<dbReference type="SMART" id="SM00895">
    <property type="entry name" value="FCD"/>
    <property type="match status" value="1"/>
</dbReference>
<evidence type="ECO:0000313" key="6">
    <source>
        <dbReference type="Proteomes" id="UP000281128"/>
    </source>
</evidence>
<organism evidence="5 6">
    <name type="scientific">Roseovarius spongiae</name>
    <dbReference type="NCBI Taxonomy" id="2320272"/>
    <lineage>
        <taxon>Bacteria</taxon>
        <taxon>Pseudomonadati</taxon>
        <taxon>Pseudomonadota</taxon>
        <taxon>Alphaproteobacteria</taxon>
        <taxon>Rhodobacterales</taxon>
        <taxon>Roseobacteraceae</taxon>
        <taxon>Roseovarius</taxon>
    </lineage>
</organism>
<evidence type="ECO:0000256" key="1">
    <source>
        <dbReference type="ARBA" id="ARBA00023015"/>
    </source>
</evidence>
<dbReference type="Pfam" id="PF00392">
    <property type="entry name" value="GntR"/>
    <property type="match status" value="1"/>
</dbReference>
<gene>
    <name evidence="5" type="ORF">D6850_01205</name>
</gene>
<dbReference type="CDD" id="cd07377">
    <property type="entry name" value="WHTH_GntR"/>
    <property type="match status" value="1"/>
</dbReference>
<keyword evidence="3" id="KW-0804">Transcription</keyword>
<comment type="caution">
    <text evidence="5">The sequence shown here is derived from an EMBL/GenBank/DDBJ whole genome shotgun (WGS) entry which is preliminary data.</text>
</comment>
<dbReference type="SUPFAM" id="SSF46785">
    <property type="entry name" value="Winged helix' DNA-binding domain"/>
    <property type="match status" value="1"/>
</dbReference>
<dbReference type="RefSeq" id="WP_121163184.1">
    <property type="nucleotide sequence ID" value="NZ_RAPE01000001.1"/>
</dbReference>
<dbReference type="InterPro" id="IPR036390">
    <property type="entry name" value="WH_DNA-bd_sf"/>
</dbReference>
<dbReference type="SMART" id="SM00345">
    <property type="entry name" value="HTH_GNTR"/>
    <property type="match status" value="1"/>
</dbReference>
<keyword evidence="2" id="KW-0238">DNA-binding</keyword>
<dbReference type="Gene3D" id="1.20.120.530">
    <property type="entry name" value="GntR ligand-binding domain-like"/>
    <property type="match status" value="1"/>
</dbReference>
<dbReference type="OrthoDB" id="8638122at2"/>
<name>A0A3A8B633_9RHOB</name>
<evidence type="ECO:0000259" key="4">
    <source>
        <dbReference type="PROSITE" id="PS50949"/>
    </source>
</evidence>
<dbReference type="Pfam" id="PF07729">
    <property type="entry name" value="FCD"/>
    <property type="match status" value="1"/>
</dbReference>
<dbReference type="Gene3D" id="1.10.10.10">
    <property type="entry name" value="Winged helix-like DNA-binding domain superfamily/Winged helix DNA-binding domain"/>
    <property type="match status" value="1"/>
</dbReference>
<dbReference type="InterPro" id="IPR000524">
    <property type="entry name" value="Tscrpt_reg_HTH_GntR"/>
</dbReference>
<dbReference type="PANTHER" id="PTHR43537">
    <property type="entry name" value="TRANSCRIPTIONAL REGULATOR, GNTR FAMILY"/>
    <property type="match status" value="1"/>
</dbReference>
<keyword evidence="6" id="KW-1185">Reference proteome</keyword>
<dbReference type="InterPro" id="IPR036388">
    <property type="entry name" value="WH-like_DNA-bd_sf"/>
</dbReference>
<feature type="domain" description="HTH gntR-type" evidence="4">
    <location>
        <begin position="3"/>
        <end position="70"/>
    </location>
</feature>
<accession>A0A3A8B633</accession>
<protein>
    <submittedName>
        <fullName evidence="5">GntR family transcriptional regulator</fullName>
    </submittedName>
</protein>
<evidence type="ECO:0000313" key="5">
    <source>
        <dbReference type="EMBL" id="RKF16215.1"/>
    </source>
</evidence>
<evidence type="ECO:0000256" key="3">
    <source>
        <dbReference type="ARBA" id="ARBA00023163"/>
    </source>
</evidence>
<dbReference type="GO" id="GO:0003700">
    <property type="term" value="F:DNA-binding transcription factor activity"/>
    <property type="evidence" value="ECO:0007669"/>
    <property type="project" value="InterPro"/>
</dbReference>
<proteinExistence type="predicted"/>
<dbReference type="AlphaFoldDB" id="A0A3A8B633"/>
<keyword evidence="1" id="KW-0805">Transcription regulation</keyword>
<reference evidence="5 6" key="1">
    <citation type="submission" date="2018-09" db="EMBL/GenBank/DDBJ databases">
        <title>Roseovarius spongiae sp. nov., isolated from a marine sponge.</title>
        <authorList>
            <person name="Zhuang L."/>
            <person name="Luo L."/>
        </authorList>
    </citation>
    <scope>NUCLEOTIDE SEQUENCE [LARGE SCALE GENOMIC DNA]</scope>
    <source>
        <strain evidence="5 6">HN-E21</strain>
    </source>
</reference>
<dbReference type="InterPro" id="IPR011711">
    <property type="entry name" value="GntR_C"/>
</dbReference>
<dbReference type="SUPFAM" id="SSF48008">
    <property type="entry name" value="GntR ligand-binding domain-like"/>
    <property type="match status" value="1"/>
</dbReference>
<dbReference type="PROSITE" id="PS50949">
    <property type="entry name" value="HTH_GNTR"/>
    <property type="match status" value="1"/>
</dbReference>
<evidence type="ECO:0000256" key="2">
    <source>
        <dbReference type="ARBA" id="ARBA00023125"/>
    </source>
</evidence>
<dbReference type="Proteomes" id="UP000281128">
    <property type="component" value="Unassembled WGS sequence"/>
</dbReference>
<dbReference type="InterPro" id="IPR008920">
    <property type="entry name" value="TF_FadR/GntR_C"/>
</dbReference>